<evidence type="ECO:0000313" key="2">
    <source>
        <dbReference type="Proteomes" id="UP000827976"/>
    </source>
</evidence>
<reference evidence="2" key="1">
    <citation type="journal article" date="2022" name="Nat. Commun.">
        <title>Chromosome evolution and the genetic basis of agronomically important traits in greater yam.</title>
        <authorList>
            <person name="Bredeson J.V."/>
            <person name="Lyons J.B."/>
            <person name="Oniyinde I.O."/>
            <person name="Okereke N.R."/>
            <person name="Kolade O."/>
            <person name="Nnabue I."/>
            <person name="Nwadili C.O."/>
            <person name="Hribova E."/>
            <person name="Parker M."/>
            <person name="Nwogha J."/>
            <person name="Shu S."/>
            <person name="Carlson J."/>
            <person name="Kariba R."/>
            <person name="Muthemba S."/>
            <person name="Knop K."/>
            <person name="Barton G.J."/>
            <person name="Sherwood A.V."/>
            <person name="Lopez-Montes A."/>
            <person name="Asiedu R."/>
            <person name="Jamnadass R."/>
            <person name="Muchugi A."/>
            <person name="Goodstein D."/>
            <person name="Egesi C.N."/>
            <person name="Featherston J."/>
            <person name="Asfaw A."/>
            <person name="Simpson G.G."/>
            <person name="Dolezel J."/>
            <person name="Hendre P.S."/>
            <person name="Van Deynze A."/>
            <person name="Kumar P.L."/>
            <person name="Obidiegwu J.E."/>
            <person name="Bhattacharjee R."/>
            <person name="Rokhsar D.S."/>
        </authorList>
    </citation>
    <scope>NUCLEOTIDE SEQUENCE [LARGE SCALE GENOMIC DNA]</scope>
    <source>
        <strain evidence="2">cv. TDa95/00328</strain>
    </source>
</reference>
<keyword evidence="1" id="KW-0489">Methyltransferase</keyword>
<keyword evidence="1" id="KW-0808">Transferase</keyword>
<keyword evidence="2" id="KW-1185">Reference proteome</keyword>
<dbReference type="EC" id="2.1.1.143" evidence="1"/>
<dbReference type="EMBL" id="CM037025">
    <property type="protein sequence ID" value="KAH7661653.1"/>
    <property type="molecule type" value="Genomic_DNA"/>
</dbReference>
<proteinExistence type="predicted"/>
<sequence length="91" mass="10477">MKTVTAVWAVFTAAAAVIYWFVWVMGAAEVKGKRAIDLKMGFITRDKVHEEYKQYWPFFRRPKEIAGYSTNVPAFVDTFYNLVTGIYEATP</sequence>
<name>A0ACB7UMM2_DIOAL</name>
<dbReference type="Proteomes" id="UP000827976">
    <property type="component" value="Chromosome 15"/>
</dbReference>
<accession>A0ACB7UMM2</accession>
<protein>
    <submittedName>
        <fullName evidence="1">24-methylenesterol C-methyltransferase protein</fullName>
        <ecNumber evidence="1">2.1.1.143</ecNumber>
    </submittedName>
</protein>
<comment type="caution">
    <text evidence="1">The sequence shown here is derived from an EMBL/GenBank/DDBJ whole genome shotgun (WGS) entry which is preliminary data.</text>
</comment>
<organism evidence="1 2">
    <name type="scientific">Dioscorea alata</name>
    <name type="common">Purple yam</name>
    <dbReference type="NCBI Taxonomy" id="55571"/>
    <lineage>
        <taxon>Eukaryota</taxon>
        <taxon>Viridiplantae</taxon>
        <taxon>Streptophyta</taxon>
        <taxon>Embryophyta</taxon>
        <taxon>Tracheophyta</taxon>
        <taxon>Spermatophyta</taxon>
        <taxon>Magnoliopsida</taxon>
        <taxon>Liliopsida</taxon>
        <taxon>Dioscoreales</taxon>
        <taxon>Dioscoreaceae</taxon>
        <taxon>Dioscorea</taxon>
    </lineage>
</organism>
<evidence type="ECO:0000313" key="1">
    <source>
        <dbReference type="EMBL" id="KAH7661653.1"/>
    </source>
</evidence>
<gene>
    <name evidence="1" type="ORF">IHE45_15G078200</name>
</gene>